<evidence type="ECO:0000256" key="5">
    <source>
        <dbReference type="SAM" id="MobiDB-lite"/>
    </source>
</evidence>
<dbReference type="EMBL" id="ODYU01000349">
    <property type="protein sequence ID" value="SOQ34960.1"/>
    <property type="molecule type" value="Genomic_DNA"/>
</dbReference>
<evidence type="ECO:0000256" key="1">
    <source>
        <dbReference type="ARBA" id="ARBA00022723"/>
    </source>
</evidence>
<feature type="compositionally biased region" description="Polar residues" evidence="5">
    <location>
        <begin position="71"/>
        <end position="84"/>
    </location>
</feature>
<keyword evidence="1" id="KW-0479">Metal-binding</keyword>
<dbReference type="InterPro" id="IPR005135">
    <property type="entry name" value="Endo/exonuclease/phosphatase"/>
</dbReference>
<dbReference type="Pfam" id="PF03372">
    <property type="entry name" value="Exo_endo_phos"/>
    <property type="match status" value="1"/>
</dbReference>
<dbReference type="InterPro" id="IPR019787">
    <property type="entry name" value="Znf_PHD-finger"/>
</dbReference>
<dbReference type="InterPro" id="IPR013083">
    <property type="entry name" value="Znf_RING/FYVE/PHD"/>
</dbReference>
<dbReference type="GO" id="GO:0061343">
    <property type="term" value="P:cell adhesion involved in heart morphogenesis"/>
    <property type="evidence" value="ECO:0007669"/>
    <property type="project" value="TreeGrafter"/>
</dbReference>
<dbReference type="InterPro" id="IPR011011">
    <property type="entry name" value="Znf_FYVE_PHD"/>
</dbReference>
<dbReference type="PANTHER" id="PTHR33395">
    <property type="entry name" value="TRANSCRIPTASE, PUTATIVE-RELATED-RELATED"/>
    <property type="match status" value="1"/>
</dbReference>
<accession>A0A2H1V294</accession>
<dbReference type="PRINTS" id="PR01345">
    <property type="entry name" value="CERVTRCPTASE"/>
</dbReference>
<feature type="domain" description="PHD-type" evidence="6">
    <location>
        <begin position="1"/>
        <end position="56"/>
    </location>
</feature>
<dbReference type="SUPFAM" id="SSF57903">
    <property type="entry name" value="FYVE/PHD zinc finger"/>
    <property type="match status" value="1"/>
</dbReference>
<proteinExistence type="predicted"/>
<keyword evidence="3" id="KW-0862">Zinc</keyword>
<protein>
    <submittedName>
        <fullName evidence="7">SFRICE_025501</fullName>
    </submittedName>
</protein>
<dbReference type="InterPro" id="IPR036691">
    <property type="entry name" value="Endo/exonu/phosph_ase_sf"/>
</dbReference>
<gene>
    <name evidence="7" type="ORF">SFRICE_025501</name>
</gene>
<dbReference type="GO" id="GO:0008270">
    <property type="term" value="F:zinc ion binding"/>
    <property type="evidence" value="ECO:0007669"/>
    <property type="project" value="UniProtKB-KW"/>
</dbReference>
<evidence type="ECO:0000256" key="3">
    <source>
        <dbReference type="ARBA" id="ARBA00022833"/>
    </source>
</evidence>
<feature type="region of interest" description="Disordered" evidence="5">
    <location>
        <begin position="55"/>
        <end position="94"/>
    </location>
</feature>
<dbReference type="Gene3D" id="3.60.10.10">
    <property type="entry name" value="Endonuclease/exonuclease/phosphatase"/>
    <property type="match status" value="1"/>
</dbReference>
<dbReference type="InterPro" id="IPR057251">
    <property type="entry name" value="FP_C"/>
</dbReference>
<keyword evidence="2 4" id="KW-0863">Zinc-finger</keyword>
<dbReference type="GO" id="GO:0003824">
    <property type="term" value="F:catalytic activity"/>
    <property type="evidence" value="ECO:0007669"/>
    <property type="project" value="InterPro"/>
</dbReference>
<dbReference type="GO" id="GO:0007508">
    <property type="term" value="P:larval heart development"/>
    <property type="evidence" value="ECO:0007669"/>
    <property type="project" value="TreeGrafter"/>
</dbReference>
<evidence type="ECO:0000256" key="2">
    <source>
        <dbReference type="ARBA" id="ARBA00022771"/>
    </source>
</evidence>
<dbReference type="Gene3D" id="3.30.40.10">
    <property type="entry name" value="Zinc/RING finger domain, C3HC4 (zinc finger)"/>
    <property type="match status" value="1"/>
</dbReference>
<sequence length="1127" mass="129540">MQCSACQSPIEDRFYLKCRLCLLYHHTLCVNISNKEFKNLTNDAKSKWSCPACCSKTPRSDNSDTPVRPTLSPNSRSNINVTKRGTTDRRSTKDSNACCSPSCLSRSDLRSIIKEELRACIAACVADFKLDINNQLLEMKDNIRNVNESLAFMNNYFEKMNNEMKANKVIVDRVMNENESLKKELLTVSAKYMQLDQLTRSSNIELQCVPEHKTENLITIVKQLSKVVACPVDDADITYCSRTAKKNPESPRPRAILVTLSSPRLRDALLAATVNYNKRHPADRLNSSHLGLNEKKKSAIYVTENLSPENKSLHAAARLKAKELNYKHVWVRGGRVYMRKTDTSEYIFTLDLYKNVLCSDYDIIVLCETWLNHTIFDSELFNDQYTTYRRDRETSEYHNNKSGGGVLVAVSKRIKSRRLTQFESGCEDLWVELDIRNNQNMNKYYICAVYIPPPVQKHILKDFLDNANRILESHNNTLILGDFNLSSVSWPSNTNTVPLSDLRPGPLGTMLLDFVALNNLGQYNTVLNNQERILDLVLSTEAIERVRESRYVLSNIDPYHPPLEFELSCGKPTHLLPKVCNGKINFHKADYAKISSELNSVSWDREFSVLANVDDMVDLLYRRIKEAIAKHAPLSKATNQRYPSWYTTELIKLLNEKYKLRRRFQRYKNPLDKLSLSLLKKRCSSLIESCYKEYIINIEDSLHKNPKLFWTHVKNKRQNKSTFPSSMRLDDRQASSGSDVCNLFASFFASVYKSPVATSTYSRDATRDQSLAHCLTELSFSQESVLAGLKQLDPNKGAGSDDIPGLFATECRLALSLPLSIIYNRSINSGCFPTAWKESRVVPIPKSGDNTSIKNYRPISILPEDLDRLVDWCQRNGLALNIDKCKYIRFSRSTHLNSQTYSINNKTLEVVTTIRDLGVDLDRKINFHTHIDRITTKSFQMLGFIIRNTRDFKKPQTKIRLFEALVRSGLEYGAQVWSPHYEVHIKRLERIQKRFLWHLSYQCNKAKQLPTYQSRLEYFKLHSLINRRHLLDQVLLYKLVNGNLDCPGLVERITVNVPLKLPRASRYNPFTIKTSKTNLGRNATVNRLLSQYNKLAKVCDIDIDIFSDSLPKFKRKITASFTLLPRK</sequence>
<dbReference type="AlphaFoldDB" id="A0A2H1V294"/>
<dbReference type="PANTHER" id="PTHR33395:SF22">
    <property type="entry name" value="REVERSE TRANSCRIPTASE DOMAIN-CONTAINING PROTEIN"/>
    <property type="match status" value="1"/>
</dbReference>
<dbReference type="Pfam" id="PF25298">
    <property type="entry name" value="Baculo_FP_2nd"/>
    <property type="match status" value="1"/>
</dbReference>
<reference evidence="7" key="1">
    <citation type="submission" date="2016-07" db="EMBL/GenBank/DDBJ databases">
        <authorList>
            <person name="Bretaudeau A."/>
        </authorList>
    </citation>
    <scope>NUCLEOTIDE SEQUENCE</scope>
    <source>
        <strain evidence="7">Rice</strain>
        <tissue evidence="7">Whole body</tissue>
    </source>
</reference>
<dbReference type="InterPro" id="IPR019786">
    <property type="entry name" value="Zinc_finger_PHD-type_CS"/>
</dbReference>
<evidence type="ECO:0000313" key="7">
    <source>
        <dbReference type="EMBL" id="SOQ34960.1"/>
    </source>
</evidence>
<name>A0A2H1V294_SPOFR</name>
<organism evidence="7">
    <name type="scientific">Spodoptera frugiperda</name>
    <name type="common">Fall armyworm</name>
    <dbReference type="NCBI Taxonomy" id="7108"/>
    <lineage>
        <taxon>Eukaryota</taxon>
        <taxon>Metazoa</taxon>
        <taxon>Ecdysozoa</taxon>
        <taxon>Arthropoda</taxon>
        <taxon>Hexapoda</taxon>
        <taxon>Insecta</taxon>
        <taxon>Pterygota</taxon>
        <taxon>Neoptera</taxon>
        <taxon>Endopterygota</taxon>
        <taxon>Lepidoptera</taxon>
        <taxon>Glossata</taxon>
        <taxon>Ditrysia</taxon>
        <taxon>Noctuoidea</taxon>
        <taxon>Noctuidae</taxon>
        <taxon>Amphipyrinae</taxon>
        <taxon>Spodoptera</taxon>
    </lineage>
</organism>
<dbReference type="GO" id="GO:0031012">
    <property type="term" value="C:extracellular matrix"/>
    <property type="evidence" value="ECO:0007669"/>
    <property type="project" value="TreeGrafter"/>
</dbReference>
<evidence type="ECO:0000259" key="6">
    <source>
        <dbReference type="PROSITE" id="PS50016"/>
    </source>
</evidence>
<dbReference type="PROSITE" id="PS01359">
    <property type="entry name" value="ZF_PHD_1"/>
    <property type="match status" value="1"/>
</dbReference>
<dbReference type="PROSITE" id="PS50016">
    <property type="entry name" value="ZF_PHD_2"/>
    <property type="match status" value="1"/>
</dbReference>
<dbReference type="SUPFAM" id="SSF56219">
    <property type="entry name" value="DNase I-like"/>
    <property type="match status" value="1"/>
</dbReference>
<evidence type="ECO:0000256" key="4">
    <source>
        <dbReference type="PROSITE-ProRule" id="PRU00146"/>
    </source>
</evidence>